<dbReference type="KEGG" id="shd:SUTH_03320"/>
<keyword evidence="7" id="KW-1185">Reference proteome</keyword>
<keyword evidence="4" id="KW-1133">Transmembrane helix</keyword>
<keyword evidence="4" id="KW-0812">Transmembrane</keyword>
<feature type="transmembrane region" description="Helical" evidence="4">
    <location>
        <begin position="174"/>
        <end position="194"/>
    </location>
</feature>
<keyword evidence="2 3" id="KW-0997">Cell inner membrane</keyword>
<feature type="transmembrane region" description="Helical" evidence="4">
    <location>
        <begin position="273"/>
        <end position="292"/>
    </location>
</feature>
<organism evidence="6 7">
    <name type="scientific">Sulfuritalea hydrogenivorans sk43H</name>
    <dbReference type="NCBI Taxonomy" id="1223802"/>
    <lineage>
        <taxon>Bacteria</taxon>
        <taxon>Pseudomonadati</taxon>
        <taxon>Pseudomonadota</taxon>
        <taxon>Betaproteobacteria</taxon>
        <taxon>Nitrosomonadales</taxon>
        <taxon>Sterolibacteriaceae</taxon>
        <taxon>Sulfuritalea</taxon>
    </lineage>
</organism>
<proteinExistence type="inferred from homology"/>
<sequence>MKVWLGHHNGAALLALRRLAAAPVNSLLSLLAIGVALALPAGGQMLLANAMHLAGTTSAVPQISIFMATTAERRAASEIESRLGKYGGVKHVQFVPREETLARMKTNPGLRDVVEALPGNPFPDAFVVTASDDRPEAMEKLAVEFRQWPKVEHVQLDSAWVRRLDALLKLGRTAVLLLGILLGTGLIAISFSIIRMQVLTHRAEIEVSQLLGATDGFIQRPFLYYGVLLGLGGGIVAWLLVGAAAFWLRAPLGELVRLYDLTLVLQALDARDSAMLLGFAAGLGWLGAMISLRQHLRQY</sequence>
<dbReference type="AlphaFoldDB" id="W0SK35"/>
<dbReference type="Proteomes" id="UP000031637">
    <property type="component" value="Chromosome"/>
</dbReference>
<evidence type="ECO:0000259" key="5">
    <source>
        <dbReference type="Pfam" id="PF18075"/>
    </source>
</evidence>
<comment type="function">
    <text evidence="3">Part of the ABC transporter FtsEX involved in cellular division.</text>
</comment>
<dbReference type="NCBIfam" id="TIGR00439">
    <property type="entry name" value="FtsX_Gneg"/>
    <property type="match status" value="1"/>
</dbReference>
<dbReference type="HOGENOM" id="CLU_073546_0_0_4"/>
<dbReference type="PANTHER" id="PTHR47755:SF1">
    <property type="entry name" value="CELL DIVISION PROTEIN FTSX"/>
    <property type="match status" value="1"/>
</dbReference>
<dbReference type="EMBL" id="AP012547">
    <property type="protein sequence ID" value="BAO31090.1"/>
    <property type="molecule type" value="Genomic_DNA"/>
</dbReference>
<gene>
    <name evidence="6" type="ORF">SUTH_03320</name>
</gene>
<evidence type="ECO:0000313" key="7">
    <source>
        <dbReference type="Proteomes" id="UP000031637"/>
    </source>
</evidence>
<evidence type="ECO:0000256" key="2">
    <source>
        <dbReference type="ARBA" id="ARBA00022519"/>
    </source>
</evidence>
<dbReference type="STRING" id="1223802.SUTH_03320"/>
<dbReference type="GO" id="GO:0051301">
    <property type="term" value="P:cell division"/>
    <property type="evidence" value="ECO:0007669"/>
    <property type="project" value="UniProtKB-KW"/>
</dbReference>
<dbReference type="GO" id="GO:0032153">
    <property type="term" value="C:cell division site"/>
    <property type="evidence" value="ECO:0007669"/>
    <property type="project" value="TreeGrafter"/>
</dbReference>
<name>W0SK35_9PROT</name>
<dbReference type="PANTHER" id="PTHR47755">
    <property type="entry name" value="CELL DIVISION PROTEIN FTSX"/>
    <property type="match status" value="1"/>
</dbReference>
<keyword evidence="3 4" id="KW-0472">Membrane</keyword>
<dbReference type="GO" id="GO:0005886">
    <property type="term" value="C:plasma membrane"/>
    <property type="evidence" value="ECO:0007669"/>
    <property type="project" value="UniProtKB-SubCell"/>
</dbReference>
<feature type="domain" description="FtsX extracellular" evidence="5">
    <location>
        <begin position="62"/>
        <end position="154"/>
    </location>
</feature>
<reference evidence="6 7" key="1">
    <citation type="journal article" date="2014" name="Syst. Appl. Microbiol.">
        <title>Complete genomes of freshwater sulfur oxidizers Sulfuricella denitrificans skB26 and Sulfuritalea hydrogenivorans sk43H: genetic insights into the sulfur oxidation pathway of betaproteobacteria.</title>
        <authorList>
            <person name="Watanabe T."/>
            <person name="Kojima H."/>
            <person name="Fukui M."/>
        </authorList>
    </citation>
    <scope>NUCLEOTIDE SEQUENCE [LARGE SCALE GENOMIC DNA]</scope>
    <source>
        <strain evidence="6">DSM22779</strain>
    </source>
</reference>
<comment type="subcellular location">
    <subcellularLocation>
        <location evidence="1">Cell inner membrane</location>
        <topology evidence="1">Multi-pass membrane protein</topology>
    </subcellularLocation>
</comment>
<dbReference type="InterPro" id="IPR047590">
    <property type="entry name" value="FtsX_proteobact-type"/>
</dbReference>
<keyword evidence="3" id="KW-0131">Cell cycle</keyword>
<keyword evidence="3" id="KW-1003">Cell membrane</keyword>
<dbReference type="Pfam" id="PF18075">
    <property type="entry name" value="FtsX_ECD"/>
    <property type="match status" value="1"/>
</dbReference>
<keyword evidence="3" id="KW-0132">Cell division</keyword>
<evidence type="ECO:0000256" key="3">
    <source>
        <dbReference type="PIRNR" id="PIRNR003097"/>
    </source>
</evidence>
<accession>W0SK35</accession>
<dbReference type="RefSeq" id="WP_041100810.1">
    <property type="nucleotide sequence ID" value="NZ_AP012547.1"/>
</dbReference>
<evidence type="ECO:0000313" key="6">
    <source>
        <dbReference type="EMBL" id="BAO31090.1"/>
    </source>
</evidence>
<dbReference type="OrthoDB" id="9813411at2"/>
<evidence type="ECO:0000256" key="1">
    <source>
        <dbReference type="ARBA" id="ARBA00004429"/>
    </source>
</evidence>
<evidence type="ECO:0000256" key="4">
    <source>
        <dbReference type="SAM" id="Phobius"/>
    </source>
</evidence>
<feature type="transmembrane region" description="Helical" evidence="4">
    <location>
        <begin position="20"/>
        <end position="41"/>
    </location>
</feature>
<dbReference type="InterPro" id="IPR040690">
    <property type="entry name" value="FtsX_ECD"/>
</dbReference>
<dbReference type="InterPro" id="IPR004513">
    <property type="entry name" value="FtsX"/>
</dbReference>
<dbReference type="PIRSF" id="PIRSF003097">
    <property type="entry name" value="FtsX"/>
    <property type="match status" value="1"/>
</dbReference>
<comment type="similarity">
    <text evidence="3">Belongs to the ABC-4 integral membrane protein family. FtsX subfamily.</text>
</comment>
<protein>
    <recommendedName>
        <fullName evidence="3">Cell division protein FtsX</fullName>
    </recommendedName>
</protein>
<dbReference type="Gene3D" id="3.30.70.3040">
    <property type="match status" value="1"/>
</dbReference>
<feature type="transmembrane region" description="Helical" evidence="4">
    <location>
        <begin position="222"/>
        <end position="248"/>
    </location>
</feature>